<dbReference type="EMBL" id="CBTJ020000071">
    <property type="protein sequence ID" value="CDI03723.1"/>
    <property type="molecule type" value="Genomic_DNA"/>
</dbReference>
<feature type="domain" description="Poly-beta-hydroxybutyrate polymerase N-terminal" evidence="6">
    <location>
        <begin position="115"/>
        <end position="286"/>
    </location>
</feature>
<evidence type="ECO:0000256" key="2">
    <source>
        <dbReference type="ARBA" id="ARBA00022490"/>
    </source>
</evidence>
<dbReference type="GO" id="GO:0042619">
    <property type="term" value="P:poly-hydroxybutyrate biosynthetic process"/>
    <property type="evidence" value="ECO:0007669"/>
    <property type="project" value="InterPro"/>
</dbReference>
<dbReference type="GO" id="GO:0005737">
    <property type="term" value="C:cytoplasm"/>
    <property type="evidence" value="ECO:0007669"/>
    <property type="project" value="UniProtKB-SubCell"/>
</dbReference>
<dbReference type="Gene3D" id="3.40.50.1820">
    <property type="entry name" value="alpha/beta hydrolase"/>
    <property type="match status" value="1"/>
</dbReference>
<comment type="subcellular location">
    <subcellularLocation>
        <location evidence="1">Cytoplasm</location>
    </subcellularLocation>
</comment>
<reference evidence="7" key="2">
    <citation type="submission" date="2014-03" db="EMBL/GenBank/DDBJ databases">
        <title>Candidatus Competibacter-lineage genomes retrieved from metagenomes reveal functional metabolic diversity.</title>
        <authorList>
            <person name="McIlroy S.J."/>
            <person name="Albertsen M."/>
            <person name="Andresen E.K."/>
            <person name="Saunders A.M."/>
            <person name="Kristiansen R."/>
            <person name="Stokholm-Bjerregaard M."/>
            <person name="Nielsen K.L."/>
            <person name="Nielsen P.H."/>
        </authorList>
    </citation>
    <scope>NUCLEOTIDE SEQUENCE</scope>
    <source>
        <strain evidence="7">Run_A_D11</strain>
    </source>
</reference>
<dbReference type="NCBIfam" id="TIGR01838">
    <property type="entry name" value="PHA_synth_I"/>
    <property type="match status" value="1"/>
</dbReference>
<dbReference type="AlphaFoldDB" id="W6MDZ5"/>
<dbReference type="Proteomes" id="UP000035760">
    <property type="component" value="Unassembled WGS sequence"/>
</dbReference>
<organism evidence="7 8">
    <name type="scientific">Candidatus Competibacter denitrificans Run_A_D11</name>
    <dbReference type="NCBI Taxonomy" id="1400863"/>
    <lineage>
        <taxon>Bacteria</taxon>
        <taxon>Pseudomonadati</taxon>
        <taxon>Pseudomonadota</taxon>
        <taxon>Gammaproteobacteria</taxon>
        <taxon>Candidatus Competibacteraceae</taxon>
        <taxon>Candidatus Competibacter</taxon>
    </lineage>
</organism>
<evidence type="ECO:0000259" key="5">
    <source>
        <dbReference type="Pfam" id="PF00561"/>
    </source>
</evidence>
<sequence>MAEQKSSTDLKLPELKMPDPKEMADLFSHIAEKSQVIVKEFLNRQKNDGAFDLQDQLSLGKSFMELTQKMLADPAKLAQAQANLWQNYLDLWQKAVPAMLSGQPLDAVVREPKGDKRFKHDDWKDNVLFSYIKQSYLMAANWIQDIVGDVEGLDDKTKKKVEFYTRQFVDAMSPTNFALTNPEVLRTTIESGGQNLINGLKNMLDDLERGKGKLNIRMTDLNAFELGKNIAITPGKVIFQNGMIQLLQYEASTPDVHKKPFLIFPPWINKFYIMDLRPKNSFVKWIVDQGFTVFLMSWINPDEKMADWEFETYLRDGPLAALDAIEQATGESEVNALGYCLGGTLLAITNAYLAAKGTPRISSGSYLTTMIDFSQPGELGVFVDEETIASLEKRMAAKGYMEGSEMASTFSMLRANDLMWSFFINNYLLGKDPFPFDLLYWNSDSTRMPVKMHSFYLRNFYQKNLLKDAGGISLLGTPIDMTQVKVPAYFLSGIEDHISPWASNYMGSRLFSGPVKFVLAGSGHIAGPMNPPSANKYFYWTNAKHPADAEEWLKEAKQTEGSWWPDWSKWLAKLSGEKVPARVPGTGKLPVIEDAPGSYVRMRLIK</sequence>
<keyword evidence="8" id="KW-1185">Reference proteome</keyword>
<dbReference type="InterPro" id="IPR010963">
    <property type="entry name" value="PHA_synth_I"/>
</dbReference>
<name>W6MDZ5_9GAMM</name>
<dbReference type="InterPro" id="IPR010941">
    <property type="entry name" value="PhaC_N"/>
</dbReference>
<dbReference type="EC" id="2.3.1.-" evidence="7"/>
<dbReference type="Pfam" id="PF07167">
    <property type="entry name" value="PhaC_N"/>
    <property type="match status" value="1"/>
</dbReference>
<dbReference type="InterPro" id="IPR051321">
    <property type="entry name" value="PHA/PHB_synthase"/>
</dbReference>
<feature type="domain" description="AB hydrolase-1" evidence="5">
    <location>
        <begin position="288"/>
        <end position="526"/>
    </location>
</feature>
<evidence type="ECO:0000259" key="6">
    <source>
        <dbReference type="Pfam" id="PF07167"/>
    </source>
</evidence>
<gene>
    <name evidence="7" type="primary">phaC</name>
    <name evidence="7" type="ORF">BN873_610120</name>
</gene>
<dbReference type="GO" id="GO:0016746">
    <property type="term" value="F:acyltransferase activity"/>
    <property type="evidence" value="ECO:0007669"/>
    <property type="project" value="UniProtKB-KW"/>
</dbReference>
<reference evidence="7" key="1">
    <citation type="submission" date="2013-07" db="EMBL/GenBank/DDBJ databases">
        <authorList>
            <person name="McIlroy S."/>
        </authorList>
    </citation>
    <scope>NUCLEOTIDE SEQUENCE [LARGE SCALE GENOMIC DNA]</scope>
    <source>
        <strain evidence="7">Run_A_D11</strain>
    </source>
</reference>
<dbReference type="RefSeq" id="WP_048674677.1">
    <property type="nucleotide sequence ID" value="NZ_CBTJ020000071.1"/>
</dbReference>
<dbReference type="PANTHER" id="PTHR36837">
    <property type="entry name" value="POLY(3-HYDROXYALKANOATE) POLYMERASE SUBUNIT PHAC"/>
    <property type="match status" value="1"/>
</dbReference>
<accession>W6MDZ5</accession>
<keyword evidence="3 7" id="KW-0808">Transferase</keyword>
<dbReference type="InterPro" id="IPR000073">
    <property type="entry name" value="AB_hydrolase_1"/>
</dbReference>
<proteinExistence type="predicted"/>
<evidence type="ECO:0000256" key="3">
    <source>
        <dbReference type="ARBA" id="ARBA00022679"/>
    </source>
</evidence>
<keyword evidence="4 7" id="KW-0012">Acyltransferase</keyword>
<evidence type="ECO:0000256" key="4">
    <source>
        <dbReference type="ARBA" id="ARBA00023315"/>
    </source>
</evidence>
<evidence type="ECO:0000313" key="7">
    <source>
        <dbReference type="EMBL" id="CDI03723.1"/>
    </source>
</evidence>
<dbReference type="SUPFAM" id="SSF53474">
    <property type="entry name" value="alpha/beta-Hydrolases"/>
    <property type="match status" value="1"/>
</dbReference>
<dbReference type="STRING" id="1400863.BN873_610120"/>
<comment type="caution">
    <text evidence="7">The sequence shown here is derived from an EMBL/GenBank/DDBJ whole genome shotgun (WGS) entry which is preliminary data.</text>
</comment>
<evidence type="ECO:0000313" key="8">
    <source>
        <dbReference type="Proteomes" id="UP000035760"/>
    </source>
</evidence>
<evidence type="ECO:0000256" key="1">
    <source>
        <dbReference type="ARBA" id="ARBA00004496"/>
    </source>
</evidence>
<dbReference type="InterPro" id="IPR029058">
    <property type="entry name" value="AB_hydrolase_fold"/>
</dbReference>
<dbReference type="PANTHER" id="PTHR36837:SF5">
    <property type="entry name" value="POLY-3-HYDROXYBUTYRATE SYNTHASE"/>
    <property type="match status" value="1"/>
</dbReference>
<dbReference type="Pfam" id="PF00561">
    <property type="entry name" value="Abhydrolase_1"/>
    <property type="match status" value="1"/>
</dbReference>
<protein>
    <submittedName>
        <fullName evidence="7">Poly-beta-hydroxybutyrate polymerase</fullName>
        <ecNumber evidence="7">2.3.1.-</ecNumber>
    </submittedName>
</protein>
<keyword evidence="2" id="KW-0963">Cytoplasm</keyword>
<dbReference type="OrthoDB" id="7208816at2"/>